<dbReference type="InterPro" id="IPR018873">
    <property type="entry name" value="KilA-N_DNA-bd_domain"/>
</dbReference>
<feature type="domain" description="KilA-N DNA-binding" evidence="1">
    <location>
        <begin position="15"/>
        <end position="100"/>
    </location>
</feature>
<protein>
    <recommendedName>
        <fullName evidence="1">KilA-N DNA-binding domain-containing protein</fullName>
    </recommendedName>
</protein>
<evidence type="ECO:0000313" key="3">
    <source>
        <dbReference type="Proteomes" id="UP001269081"/>
    </source>
</evidence>
<organism evidence="2 3">
    <name type="scientific">Flavobacterium piscis</name>
    <dbReference type="NCBI Taxonomy" id="1114874"/>
    <lineage>
        <taxon>Bacteria</taxon>
        <taxon>Pseudomonadati</taxon>
        <taxon>Bacteroidota</taxon>
        <taxon>Flavobacteriia</taxon>
        <taxon>Flavobacteriales</taxon>
        <taxon>Flavobacteriaceae</taxon>
        <taxon>Flavobacterium</taxon>
    </lineage>
</organism>
<dbReference type="EMBL" id="JAVDWQ010000001">
    <property type="protein sequence ID" value="MDR7208461.1"/>
    <property type="molecule type" value="Genomic_DNA"/>
</dbReference>
<sequence>MINRVAIVPDEIITNKIYFIRNQKVMLDKDLAELFEVIPLRLRQQVKRNINKFPEHFMFRLSEIEVEMMIAEKAIPSIQSLGGSLPYVFTEHGVLQLANVLKSERATQMSIKIIEVFVNLRNFLTDNLNLKLEVDMIKKKLINHDKNIELVFTYLDELMDKQENKIERTKIGYKK</sequence>
<keyword evidence="3" id="KW-1185">Reference proteome</keyword>
<evidence type="ECO:0000259" key="1">
    <source>
        <dbReference type="Pfam" id="PF10543"/>
    </source>
</evidence>
<dbReference type="Proteomes" id="UP001269081">
    <property type="component" value="Unassembled WGS sequence"/>
</dbReference>
<comment type="caution">
    <text evidence="2">The sequence shown here is derived from an EMBL/GenBank/DDBJ whole genome shotgun (WGS) entry which is preliminary data.</text>
</comment>
<accession>A0ABU1Y2K6</accession>
<reference evidence="2 3" key="1">
    <citation type="submission" date="2023-07" db="EMBL/GenBank/DDBJ databases">
        <title>Sorghum-associated microbial communities from plants grown in Nebraska, USA.</title>
        <authorList>
            <person name="Schachtman D."/>
        </authorList>
    </citation>
    <scope>NUCLEOTIDE SEQUENCE [LARGE SCALE GENOMIC DNA]</scope>
    <source>
        <strain evidence="2 3">4129</strain>
    </source>
</reference>
<name>A0ABU1Y2K6_9FLAO</name>
<proteinExistence type="predicted"/>
<gene>
    <name evidence="2" type="ORF">J2W48_000382</name>
</gene>
<dbReference type="Pfam" id="PF10543">
    <property type="entry name" value="ORF6N"/>
    <property type="match status" value="1"/>
</dbReference>
<dbReference type="RefSeq" id="WP_310277223.1">
    <property type="nucleotide sequence ID" value="NZ_JAVDWQ010000001.1"/>
</dbReference>
<evidence type="ECO:0000313" key="2">
    <source>
        <dbReference type="EMBL" id="MDR7208461.1"/>
    </source>
</evidence>